<dbReference type="PANTHER" id="PTHR33445:SF1">
    <property type="entry name" value="ATP SYNTHASE SUBUNIT B"/>
    <property type="match status" value="1"/>
</dbReference>
<reference evidence="18" key="1">
    <citation type="submission" date="2010-07" db="EMBL/GenBank/DDBJ databases">
        <authorList>
            <person name="Muzny D."/>
            <person name="Qin X."/>
            <person name="Deng J."/>
            <person name="Jiang H."/>
            <person name="Liu Y."/>
            <person name="Qu J."/>
            <person name="Song X.-Z."/>
            <person name="Zhang L."/>
            <person name="Thornton R."/>
            <person name="Coyle M."/>
            <person name="Francisco L."/>
            <person name="Jackson L."/>
            <person name="Javaid M."/>
            <person name="Korchina V."/>
            <person name="Kovar C."/>
            <person name="Mata R."/>
            <person name="Mathew T."/>
            <person name="Ngo R."/>
            <person name="Nguyen L."/>
            <person name="Nguyen N."/>
            <person name="Okwuonu G."/>
            <person name="Ongeri F."/>
            <person name="Pham C."/>
            <person name="Simmons D."/>
            <person name="Wilczek-Boney K."/>
            <person name="Hale W."/>
            <person name="Jakkamsetti A."/>
            <person name="Pham P."/>
            <person name="Ruth R."/>
            <person name="San Lucas F."/>
            <person name="Warren J."/>
            <person name="Zhang J."/>
            <person name="Zhao Z."/>
            <person name="Zhou C."/>
            <person name="Zhu D."/>
            <person name="Lee S."/>
            <person name="Bess C."/>
            <person name="Blankenburg K."/>
            <person name="Forbes L."/>
            <person name="Fu Q."/>
            <person name="Gubbala S."/>
            <person name="Hirani K."/>
            <person name="Jayaseelan J.C."/>
            <person name="Lara F."/>
            <person name="Munidasa M."/>
            <person name="Palculict T."/>
            <person name="Patil S."/>
            <person name="Pu L.-L."/>
            <person name="Saada N."/>
            <person name="Tang L."/>
            <person name="Weissenberger G."/>
            <person name="Zhu Y."/>
            <person name="Hemphill L."/>
            <person name="Shang Y."/>
            <person name="Youmans B."/>
            <person name="Ayvaz T."/>
            <person name="Ross M."/>
            <person name="Santibanez J."/>
            <person name="Aqrawi P."/>
            <person name="Gross S."/>
            <person name="Joshi V."/>
            <person name="Fowler G."/>
            <person name="Nazareth L."/>
            <person name="Reid J."/>
            <person name="Worley K."/>
            <person name="Petrosino J."/>
            <person name="Highlander S."/>
            <person name="Gibbs R."/>
        </authorList>
    </citation>
    <scope>NUCLEOTIDE SEQUENCE [LARGE SCALE GENOMIC DNA]</scope>
    <source>
        <strain evidence="18">DSM 16973</strain>
    </source>
</reference>
<evidence type="ECO:0000256" key="7">
    <source>
        <dbReference type="ARBA" id="ARBA00022989"/>
    </source>
</evidence>
<dbReference type="AlphaFoldDB" id="E0NRE5"/>
<dbReference type="InterPro" id="IPR050059">
    <property type="entry name" value="ATP_synthase_B_chain"/>
</dbReference>
<dbReference type="InterPro" id="IPR005864">
    <property type="entry name" value="ATP_synth_F0_bsu_bac"/>
</dbReference>
<dbReference type="EMBL" id="AEEI01000026">
    <property type="protein sequence ID" value="EFM02241.1"/>
    <property type="molecule type" value="Genomic_DNA"/>
</dbReference>
<dbReference type="GO" id="GO:0012505">
    <property type="term" value="C:endomembrane system"/>
    <property type="evidence" value="ECO:0007669"/>
    <property type="project" value="UniProtKB-SubCell"/>
</dbReference>
<comment type="caution">
    <text evidence="18">The sequence shown here is derived from an EMBL/GenBank/DDBJ whole genome shotgun (WGS) entry which is preliminary data.</text>
</comment>
<evidence type="ECO:0000256" key="17">
    <source>
        <dbReference type="SAM" id="Coils"/>
    </source>
</evidence>
<evidence type="ECO:0000256" key="9">
    <source>
        <dbReference type="ARBA" id="ARBA00023136"/>
    </source>
</evidence>
<proteinExistence type="inferred from homology"/>
<dbReference type="InterPro" id="IPR028987">
    <property type="entry name" value="ATP_synth_B-like_membr_sf"/>
</dbReference>
<keyword evidence="5 15" id="KW-0812">Transmembrane</keyword>
<dbReference type="GO" id="GO:0016787">
    <property type="term" value="F:hydrolase activity"/>
    <property type="evidence" value="ECO:0007669"/>
    <property type="project" value="UniProtKB-KW"/>
</dbReference>
<dbReference type="GO" id="GO:0005886">
    <property type="term" value="C:plasma membrane"/>
    <property type="evidence" value="ECO:0007669"/>
    <property type="project" value="UniProtKB-SubCell"/>
</dbReference>
<comment type="function">
    <text evidence="12">Component of the F(0) channel, it forms part of the peripheral stalk, linking F(1) to F(0). The b'-subunit is a diverged and duplicated form of b found in plants and photosynthetic bacteria.</text>
</comment>
<keyword evidence="3 15" id="KW-1003">Cell membrane</keyword>
<evidence type="ECO:0000256" key="10">
    <source>
        <dbReference type="ARBA" id="ARBA00023310"/>
    </source>
</evidence>
<dbReference type="InterPro" id="IPR002146">
    <property type="entry name" value="ATP_synth_b/b'su_bac/chlpt"/>
</dbReference>
<evidence type="ECO:0000256" key="2">
    <source>
        <dbReference type="ARBA" id="ARBA00022448"/>
    </source>
</evidence>
<feature type="transmembrane region" description="Helical" evidence="15">
    <location>
        <begin position="12"/>
        <end position="34"/>
    </location>
</feature>
<name>E0NRE5_9BACT</name>
<keyword evidence="10 15" id="KW-0066">ATP synthesis</keyword>
<comment type="subcellular location">
    <subcellularLocation>
        <location evidence="15">Cell membrane</location>
        <topology evidence="15">Single-pass membrane protein</topology>
    </subcellularLocation>
    <subcellularLocation>
        <location evidence="14">Endomembrane system</location>
        <topology evidence="14">Single-pass membrane protein</topology>
    </subcellularLocation>
</comment>
<evidence type="ECO:0000256" key="4">
    <source>
        <dbReference type="ARBA" id="ARBA00022547"/>
    </source>
</evidence>
<dbReference type="OrthoDB" id="9795289at2"/>
<evidence type="ECO:0000256" key="16">
    <source>
        <dbReference type="RuleBase" id="RU003848"/>
    </source>
</evidence>
<organism evidence="18 19">
    <name type="scientific">Hoylesella marshii DSM 16973 = JCM 13450</name>
    <dbReference type="NCBI Taxonomy" id="862515"/>
    <lineage>
        <taxon>Bacteria</taxon>
        <taxon>Pseudomonadati</taxon>
        <taxon>Bacteroidota</taxon>
        <taxon>Bacteroidia</taxon>
        <taxon>Bacteroidales</taxon>
        <taxon>Prevotellaceae</taxon>
        <taxon>Hoylesella</taxon>
    </lineage>
</organism>
<keyword evidence="18" id="KW-0378">Hydrolase</keyword>
<keyword evidence="17" id="KW-0175">Coiled coil</keyword>
<dbReference type="CDD" id="cd06503">
    <property type="entry name" value="ATP-synt_Fo_b"/>
    <property type="match status" value="1"/>
</dbReference>
<dbReference type="GO" id="GO:0046933">
    <property type="term" value="F:proton-transporting ATP synthase activity, rotational mechanism"/>
    <property type="evidence" value="ECO:0007669"/>
    <property type="project" value="UniProtKB-UniRule"/>
</dbReference>
<dbReference type="STRING" id="862515.HMPREF0658_0746"/>
<comment type="subunit">
    <text evidence="13">F-type ATPases have 2 components, F(1) - the catalytic core - and F(0) - the membrane proton channel. F(1) has five subunits: alpha(3), beta(3), gamma(1), delta(1), epsilon(1). F(0) has four main subunits: a(1), b(2) and c(10-14). The alpha and beta chains form an alternating ring which encloses part of the gamma chain. F(1) is attached to F(0) by a central stalk formed by the gamma and epsilon chains, while a peripheral stalk is formed by the delta and b chains.</text>
</comment>
<evidence type="ECO:0000256" key="15">
    <source>
        <dbReference type="HAMAP-Rule" id="MF_01398"/>
    </source>
</evidence>
<dbReference type="GO" id="GO:0046961">
    <property type="term" value="F:proton-transporting ATPase activity, rotational mechanism"/>
    <property type="evidence" value="ECO:0007669"/>
    <property type="project" value="TreeGrafter"/>
</dbReference>
<evidence type="ECO:0000256" key="14">
    <source>
        <dbReference type="ARBA" id="ARBA00037847"/>
    </source>
</evidence>
<dbReference type="PANTHER" id="PTHR33445">
    <property type="entry name" value="ATP SYNTHASE SUBUNIT B', CHLOROPLASTIC"/>
    <property type="match status" value="1"/>
</dbReference>
<evidence type="ECO:0000256" key="6">
    <source>
        <dbReference type="ARBA" id="ARBA00022781"/>
    </source>
</evidence>
<evidence type="ECO:0000256" key="13">
    <source>
        <dbReference type="ARBA" id="ARBA00026054"/>
    </source>
</evidence>
<keyword evidence="4 15" id="KW-0138">CF(0)</keyword>
<comment type="function">
    <text evidence="11 15">F(1)F(0) ATP synthase produces ATP from ADP in the presence of a proton or sodium gradient. F-type ATPases consist of two structural domains, F(1) containing the extramembraneous catalytic core and F(0) containing the membrane proton channel, linked together by a central stalk and a peripheral stalk. During catalysis, ATP synthesis in the catalytic domain of F(1) is coupled via a rotary mechanism of the central stalk subunits to proton translocation.</text>
</comment>
<protein>
    <recommendedName>
        <fullName evidence="15">ATP synthase subunit b</fullName>
    </recommendedName>
    <alternativeName>
        <fullName evidence="15">ATP synthase F(0) sector subunit b</fullName>
    </alternativeName>
    <alternativeName>
        <fullName evidence="15">ATPase subunit I</fullName>
    </alternativeName>
    <alternativeName>
        <fullName evidence="15">F-type ATPase subunit b</fullName>
        <shortName evidence="15">F-ATPase subunit b</shortName>
    </alternativeName>
</protein>
<evidence type="ECO:0000256" key="8">
    <source>
        <dbReference type="ARBA" id="ARBA00023065"/>
    </source>
</evidence>
<evidence type="ECO:0000256" key="5">
    <source>
        <dbReference type="ARBA" id="ARBA00022692"/>
    </source>
</evidence>
<dbReference type="Gene3D" id="1.20.5.620">
    <property type="entry name" value="F1F0 ATP synthase subunit B, membrane domain"/>
    <property type="match status" value="1"/>
</dbReference>
<keyword evidence="6 15" id="KW-0375">Hydrogen ion transport</keyword>
<keyword evidence="7 15" id="KW-1133">Transmembrane helix</keyword>
<keyword evidence="2 15" id="KW-0813">Transport</keyword>
<evidence type="ECO:0000256" key="1">
    <source>
        <dbReference type="ARBA" id="ARBA00005513"/>
    </source>
</evidence>
<dbReference type="SUPFAM" id="SSF81573">
    <property type="entry name" value="F1F0 ATP synthase subunit B, membrane domain"/>
    <property type="match status" value="1"/>
</dbReference>
<dbReference type="GO" id="GO:0045259">
    <property type="term" value="C:proton-transporting ATP synthase complex"/>
    <property type="evidence" value="ECO:0007669"/>
    <property type="project" value="UniProtKB-KW"/>
</dbReference>
<dbReference type="eggNOG" id="COG0711">
    <property type="taxonomic scope" value="Bacteria"/>
</dbReference>
<dbReference type="Pfam" id="PF00430">
    <property type="entry name" value="ATP-synt_B"/>
    <property type="match status" value="1"/>
</dbReference>
<evidence type="ECO:0000256" key="12">
    <source>
        <dbReference type="ARBA" id="ARBA00025614"/>
    </source>
</evidence>
<dbReference type="NCBIfam" id="TIGR01144">
    <property type="entry name" value="ATP_synt_b"/>
    <property type="match status" value="1"/>
</dbReference>
<dbReference type="RefSeq" id="WP_006948536.1">
    <property type="nucleotide sequence ID" value="NZ_BAJI01000013.1"/>
</dbReference>
<feature type="coiled-coil region" evidence="17">
    <location>
        <begin position="44"/>
        <end position="119"/>
    </location>
</feature>
<dbReference type="Proteomes" id="UP000004394">
    <property type="component" value="Unassembled WGS sequence"/>
</dbReference>
<evidence type="ECO:0000256" key="3">
    <source>
        <dbReference type="ARBA" id="ARBA00022475"/>
    </source>
</evidence>
<comment type="subunit">
    <text evidence="15">F-type ATPases have 2 components, F(1) - the catalytic core - and F(0) - the membrane proton channel. F(1) has five subunits: alpha(3), beta(3), gamma(1), delta(1), epsilon(1). F(0) has three main subunits: a(1), b(2) and c(10-14). The alpha and beta chains form an alternating ring which encloses part of the gamma chain. F(1) is attached to F(0) by a central stalk formed by the gamma and epsilon chains, while a peripheral stalk is formed by the delta and b chains.</text>
</comment>
<dbReference type="HOGENOM" id="CLU_079215_4_1_10"/>
<keyword evidence="8 15" id="KW-0406">Ion transport</keyword>
<comment type="similarity">
    <text evidence="1 15 16">Belongs to the ATPase B chain family.</text>
</comment>
<accession>E0NRE5</accession>
<evidence type="ECO:0000256" key="11">
    <source>
        <dbReference type="ARBA" id="ARBA00025198"/>
    </source>
</evidence>
<sequence>MDLLIPDSGLLFWMAIVFIIVLAVLWKWGFPVIIKMVNDRKAYIDDSLRKAHEANEKLTNIQKESESILQEAREKQATILKEAAETREAIVQATQAKAQAESSRLLAEAKAEIEGEKQNAIRDIRLQVAELSVQIAEKVLRQKLDTERSQMDMIDRLLDEISVEHKNGLG</sequence>
<keyword evidence="9 15" id="KW-0472">Membrane</keyword>
<gene>
    <name evidence="15 18" type="primary">atpF</name>
    <name evidence="18" type="ORF">HMPREF0658_0746</name>
</gene>
<keyword evidence="19" id="KW-1185">Reference proteome</keyword>
<evidence type="ECO:0000313" key="19">
    <source>
        <dbReference type="Proteomes" id="UP000004394"/>
    </source>
</evidence>
<dbReference type="HAMAP" id="MF_01398">
    <property type="entry name" value="ATP_synth_b_bprime"/>
    <property type="match status" value="1"/>
</dbReference>
<evidence type="ECO:0000313" key="18">
    <source>
        <dbReference type="EMBL" id="EFM02241.1"/>
    </source>
</evidence>